<evidence type="ECO:0000259" key="2">
    <source>
        <dbReference type="Pfam" id="PF01266"/>
    </source>
</evidence>
<evidence type="ECO:0000313" key="4">
    <source>
        <dbReference type="Proteomes" id="UP000199524"/>
    </source>
</evidence>
<dbReference type="InterPro" id="IPR036188">
    <property type="entry name" value="FAD/NAD-bd_sf"/>
</dbReference>
<dbReference type="Pfam" id="PF01266">
    <property type="entry name" value="DAO"/>
    <property type="match status" value="1"/>
</dbReference>
<dbReference type="InterPro" id="IPR006076">
    <property type="entry name" value="FAD-dep_OxRdtase"/>
</dbReference>
<evidence type="ECO:0000313" key="3">
    <source>
        <dbReference type="EMBL" id="SDT04143.1"/>
    </source>
</evidence>
<dbReference type="Proteomes" id="UP000199524">
    <property type="component" value="Chromosome I"/>
</dbReference>
<dbReference type="EMBL" id="LT629777">
    <property type="protein sequence ID" value="SDT04143.1"/>
    <property type="molecule type" value="Genomic_DNA"/>
</dbReference>
<dbReference type="PANTHER" id="PTHR13847:SF289">
    <property type="entry name" value="GLYCINE OXIDASE"/>
    <property type="match status" value="1"/>
</dbReference>
<reference evidence="4" key="1">
    <citation type="submission" date="2016-10" db="EMBL/GenBank/DDBJ databases">
        <authorList>
            <person name="Varghese N."/>
            <person name="Submissions S."/>
        </authorList>
    </citation>
    <scope>NUCLEOTIDE SEQUENCE [LARGE SCALE GENOMIC DNA]</scope>
    <source>
        <strain evidence="4">ATCC 23835</strain>
    </source>
</reference>
<dbReference type="GO" id="GO:0016491">
    <property type="term" value="F:oxidoreductase activity"/>
    <property type="evidence" value="ECO:0007669"/>
    <property type="project" value="UniProtKB-KW"/>
</dbReference>
<name>A0A1H1X474_9PSED</name>
<gene>
    <name evidence="3" type="ORF">SAMN05216598_3732</name>
</gene>
<dbReference type="AlphaFoldDB" id="A0A1H1X474"/>
<organism evidence="3 4">
    <name type="scientific">Pseudomonas asplenii</name>
    <dbReference type="NCBI Taxonomy" id="53407"/>
    <lineage>
        <taxon>Bacteria</taxon>
        <taxon>Pseudomonadati</taxon>
        <taxon>Pseudomonadota</taxon>
        <taxon>Gammaproteobacteria</taxon>
        <taxon>Pseudomonadales</taxon>
        <taxon>Pseudomonadaceae</taxon>
        <taxon>Pseudomonas</taxon>
    </lineage>
</organism>
<dbReference type="GO" id="GO:0005737">
    <property type="term" value="C:cytoplasm"/>
    <property type="evidence" value="ECO:0007669"/>
    <property type="project" value="TreeGrafter"/>
</dbReference>
<dbReference type="PANTHER" id="PTHR13847">
    <property type="entry name" value="SARCOSINE DEHYDROGENASE-RELATED"/>
    <property type="match status" value="1"/>
</dbReference>
<feature type="domain" description="FAD dependent oxidoreductase" evidence="2">
    <location>
        <begin position="11"/>
        <end position="401"/>
    </location>
</feature>
<dbReference type="Gene3D" id="3.30.9.10">
    <property type="entry name" value="D-Amino Acid Oxidase, subunit A, domain 2"/>
    <property type="match status" value="1"/>
</dbReference>
<keyword evidence="4" id="KW-1185">Reference proteome</keyword>
<evidence type="ECO:0000256" key="1">
    <source>
        <dbReference type="ARBA" id="ARBA00023002"/>
    </source>
</evidence>
<sequence>MSVTSDSDGRDVVVVGAGIVGLSIALRLQLEGCRVTIIDHNEPMTGCSAGNAGYFSEANIFPPATPDLLLQLPRLLFSKEGPLVIKPAYLGRMIPWSMRAVSVLKPAPYAKVMNALSSLIIRSQDSINELASATGAAHLITRNGGLHVYRSEDALKAKLKALPNWENQGVTVEVLDGPQVRALEPALASNVIGGLYFPRSGRCSDPKELGLHYFRYLIEKGAKFLRSTYLGVERDMNGMLEVVLSGRRLTAAKVIISTGHAADKLLQGFGYKSALVAERGYHLMLADPGVSLSRPIVFGEAYFAATPMDRGLRFAGTAEFCRPDAPPDMQRSYMLQQLAKQYLPSLTCAAGQPWMGVRPSLPDGLPAIGQVAGQPGLFYAFGHAHNGLTTSAVTAQCVASLVLGHQPPVDLRPFDYNRFGHSAF</sequence>
<dbReference type="Gene3D" id="3.50.50.60">
    <property type="entry name" value="FAD/NAD(P)-binding domain"/>
    <property type="match status" value="2"/>
</dbReference>
<dbReference type="GeneID" id="300208659"/>
<accession>A0A1H1X474</accession>
<keyword evidence="1" id="KW-0560">Oxidoreductase</keyword>
<dbReference type="RefSeq" id="WP_090207341.1">
    <property type="nucleotide sequence ID" value="NZ_LT629777.1"/>
</dbReference>
<proteinExistence type="predicted"/>
<dbReference type="SUPFAM" id="SSF54373">
    <property type="entry name" value="FAD-linked reductases, C-terminal domain"/>
    <property type="match status" value="1"/>
</dbReference>
<dbReference type="SUPFAM" id="SSF51905">
    <property type="entry name" value="FAD/NAD(P)-binding domain"/>
    <property type="match status" value="1"/>
</dbReference>
<protein>
    <submittedName>
        <fullName evidence="3">D-amino-acid dehydrogenase</fullName>
    </submittedName>
</protein>